<proteinExistence type="predicted"/>
<dbReference type="InterPro" id="IPR036388">
    <property type="entry name" value="WH-like_DNA-bd_sf"/>
</dbReference>
<comment type="caution">
    <text evidence="2">The sequence shown here is derived from an EMBL/GenBank/DDBJ whole genome shotgun (WGS) entry which is preliminary data.</text>
</comment>
<name>A0A0B2AA44_9MICO</name>
<dbReference type="CDD" id="cd00090">
    <property type="entry name" value="HTH_ARSR"/>
    <property type="match status" value="1"/>
</dbReference>
<dbReference type="InterPro" id="IPR036390">
    <property type="entry name" value="WH_DNA-bd_sf"/>
</dbReference>
<evidence type="ECO:0000256" key="1">
    <source>
        <dbReference type="SAM" id="MobiDB-lite"/>
    </source>
</evidence>
<dbReference type="EMBL" id="JTDK01000006">
    <property type="protein sequence ID" value="KHK98623.1"/>
    <property type="molecule type" value="Genomic_DNA"/>
</dbReference>
<evidence type="ECO:0000313" key="3">
    <source>
        <dbReference type="Proteomes" id="UP000031030"/>
    </source>
</evidence>
<dbReference type="SUPFAM" id="SSF46785">
    <property type="entry name" value="Winged helix' DNA-binding domain"/>
    <property type="match status" value="1"/>
</dbReference>
<dbReference type="Proteomes" id="UP000031030">
    <property type="component" value="Unassembled WGS sequence"/>
</dbReference>
<evidence type="ECO:0008006" key="4">
    <source>
        <dbReference type="Google" id="ProtNLM"/>
    </source>
</evidence>
<reference evidence="2 3" key="1">
    <citation type="submission" date="2014-11" db="EMBL/GenBank/DDBJ databases">
        <title>Genome sequence of Microbacterium mangrovi MUSC 115(T).</title>
        <authorList>
            <person name="Lee L.-H."/>
        </authorList>
    </citation>
    <scope>NUCLEOTIDE SEQUENCE [LARGE SCALE GENOMIC DNA]</scope>
    <source>
        <strain evidence="2 3">MUSC 115</strain>
    </source>
</reference>
<keyword evidence="3" id="KW-1185">Reference proteome</keyword>
<gene>
    <name evidence="2" type="ORF">LK09_06640</name>
</gene>
<dbReference type="Pfam" id="PF12840">
    <property type="entry name" value="HTH_20"/>
    <property type="match status" value="1"/>
</dbReference>
<organism evidence="2 3">
    <name type="scientific">Microbacterium mangrovi</name>
    <dbReference type="NCBI Taxonomy" id="1348253"/>
    <lineage>
        <taxon>Bacteria</taxon>
        <taxon>Bacillati</taxon>
        <taxon>Actinomycetota</taxon>
        <taxon>Actinomycetes</taxon>
        <taxon>Micrococcales</taxon>
        <taxon>Microbacteriaceae</taxon>
        <taxon>Microbacterium</taxon>
    </lineage>
</organism>
<dbReference type="InterPro" id="IPR011991">
    <property type="entry name" value="ArsR-like_HTH"/>
</dbReference>
<dbReference type="OrthoDB" id="3399802at2"/>
<dbReference type="STRING" id="1348253.LK09_06640"/>
<dbReference type="RefSeq" id="WP_039397313.1">
    <property type="nucleotide sequence ID" value="NZ_JTDK01000006.1"/>
</dbReference>
<dbReference type="Gene3D" id="1.10.10.10">
    <property type="entry name" value="Winged helix-like DNA-binding domain superfamily/Winged helix DNA-binding domain"/>
    <property type="match status" value="1"/>
</dbReference>
<feature type="region of interest" description="Disordered" evidence="1">
    <location>
        <begin position="61"/>
        <end position="80"/>
    </location>
</feature>
<accession>A0A0B2AA44</accession>
<evidence type="ECO:0000313" key="2">
    <source>
        <dbReference type="EMBL" id="KHK98623.1"/>
    </source>
</evidence>
<dbReference type="AlphaFoldDB" id="A0A0B2AA44"/>
<protein>
    <recommendedName>
        <fullName evidence="4">Transcriptional regulator</fullName>
    </recommendedName>
</protein>
<sequence>MAPRNDLDAVGALNDPVRRRLYRFVADAGGPVTRDAAANALGLPRSTVALHLERLVDAGALAATSRRPPGRGGPGAGRPARLYTTVPELAASIPERHYELAGALLAAAVEQADAAGTSVRAALGEVAHRTGAQLGSASDSLEQALTSCGYAPQDDGTGGILLENCPFHVLAQRHTDLICSANLCLIEGMAAATGDERTPALTPQDGRCCVTVRAATT</sequence>